<sequence>MNALTNQYTIFFEQQENNRAFWNGFSLMIQANILTPLTLVSMNVYNGGDWQLAACVLCFFSVLIPILSAQPVRIGVTIFWISAIVHSFIIGFNILS</sequence>
<reference evidence="2 3" key="1">
    <citation type="submission" date="2023-12" db="EMBL/GenBank/DDBJ databases">
        <title>Novel species of the genus Arcicella isolated from rivers.</title>
        <authorList>
            <person name="Lu H."/>
        </authorList>
    </citation>
    <scope>NUCLEOTIDE SEQUENCE [LARGE SCALE GENOMIC DNA]</scope>
    <source>
        <strain evidence="2 3">LMG 21963</strain>
    </source>
</reference>
<organism evidence="2 3">
    <name type="scientific">Arcicella aquatica</name>
    <dbReference type="NCBI Taxonomy" id="217141"/>
    <lineage>
        <taxon>Bacteria</taxon>
        <taxon>Pseudomonadati</taxon>
        <taxon>Bacteroidota</taxon>
        <taxon>Cytophagia</taxon>
        <taxon>Cytophagales</taxon>
        <taxon>Flectobacillaceae</taxon>
        <taxon>Arcicella</taxon>
    </lineage>
</organism>
<dbReference type="EMBL" id="JAYFUL010000010">
    <property type="protein sequence ID" value="MEA5257861.1"/>
    <property type="molecule type" value="Genomic_DNA"/>
</dbReference>
<evidence type="ECO:0000313" key="3">
    <source>
        <dbReference type="Proteomes" id="UP001304671"/>
    </source>
</evidence>
<feature type="transmembrane region" description="Helical" evidence="1">
    <location>
        <begin position="52"/>
        <end position="68"/>
    </location>
</feature>
<accession>A0ABU5QLB8</accession>
<keyword evidence="3" id="KW-1185">Reference proteome</keyword>
<dbReference type="Proteomes" id="UP001304671">
    <property type="component" value="Unassembled WGS sequence"/>
</dbReference>
<keyword evidence="1" id="KW-0812">Transmembrane</keyword>
<comment type="caution">
    <text evidence="2">The sequence shown here is derived from an EMBL/GenBank/DDBJ whole genome shotgun (WGS) entry which is preliminary data.</text>
</comment>
<dbReference type="RefSeq" id="WP_323248535.1">
    <property type="nucleotide sequence ID" value="NZ_JAYFUL010000010.1"/>
</dbReference>
<keyword evidence="1" id="KW-1133">Transmembrane helix</keyword>
<evidence type="ECO:0000313" key="2">
    <source>
        <dbReference type="EMBL" id="MEA5257861.1"/>
    </source>
</evidence>
<protein>
    <submittedName>
        <fullName evidence="2">Uncharacterized protein</fullName>
    </submittedName>
</protein>
<name>A0ABU5QLB8_9BACT</name>
<proteinExistence type="predicted"/>
<gene>
    <name evidence="2" type="ORF">VB264_08690</name>
</gene>
<evidence type="ECO:0000256" key="1">
    <source>
        <dbReference type="SAM" id="Phobius"/>
    </source>
</evidence>
<feature type="transmembrane region" description="Helical" evidence="1">
    <location>
        <begin position="74"/>
        <end position="95"/>
    </location>
</feature>
<keyword evidence="1" id="KW-0472">Membrane</keyword>
<feature type="transmembrane region" description="Helical" evidence="1">
    <location>
        <begin position="20"/>
        <end position="40"/>
    </location>
</feature>